<keyword evidence="2" id="KW-1185">Reference proteome</keyword>
<dbReference type="EMBL" id="FYEW01000001">
    <property type="protein sequence ID" value="SNC68469.1"/>
    <property type="molecule type" value="Genomic_DNA"/>
</dbReference>
<organism evidence="1 2">
    <name type="scientific">Hymenobacter gelipurpurascens</name>
    <dbReference type="NCBI Taxonomy" id="89968"/>
    <lineage>
        <taxon>Bacteria</taxon>
        <taxon>Pseudomonadati</taxon>
        <taxon>Bacteroidota</taxon>
        <taxon>Cytophagia</taxon>
        <taxon>Cytophagales</taxon>
        <taxon>Hymenobacteraceae</taxon>
        <taxon>Hymenobacter</taxon>
    </lineage>
</organism>
<dbReference type="Gene3D" id="3.40.30.10">
    <property type="entry name" value="Glutaredoxin"/>
    <property type="match status" value="1"/>
</dbReference>
<accession>A0A212TR41</accession>
<protein>
    <submittedName>
        <fullName evidence="1">(2Fe-2S) ferredoxin</fullName>
    </submittedName>
</protein>
<dbReference type="AlphaFoldDB" id="A0A212TR41"/>
<gene>
    <name evidence="1" type="ORF">SAMN06265337_2330</name>
</gene>
<dbReference type="CDD" id="cd02980">
    <property type="entry name" value="TRX_Fd_family"/>
    <property type="match status" value="1"/>
</dbReference>
<proteinExistence type="predicted"/>
<sequence length="109" mass="11815">MKSASAVTRLFVCTAQKDEVGKDVAKALKTELKKQGLKTLLTGGTTRKVRVQTCNCLDLCKHCKKGPGAAVAIYPDNVFYGDVKPKDASDIVREHLGDGRVIKRLLLDG</sequence>
<dbReference type="Proteomes" id="UP000198131">
    <property type="component" value="Unassembled WGS sequence"/>
</dbReference>
<dbReference type="OrthoDB" id="9800692at2"/>
<dbReference type="SUPFAM" id="SSF52833">
    <property type="entry name" value="Thioredoxin-like"/>
    <property type="match status" value="1"/>
</dbReference>
<dbReference type="RefSeq" id="WP_088843542.1">
    <property type="nucleotide sequence ID" value="NZ_FYEW01000001.1"/>
</dbReference>
<evidence type="ECO:0000313" key="1">
    <source>
        <dbReference type="EMBL" id="SNC68469.1"/>
    </source>
</evidence>
<evidence type="ECO:0000313" key="2">
    <source>
        <dbReference type="Proteomes" id="UP000198131"/>
    </source>
</evidence>
<dbReference type="InterPro" id="IPR036249">
    <property type="entry name" value="Thioredoxin-like_sf"/>
</dbReference>
<reference evidence="2" key="1">
    <citation type="submission" date="2017-06" db="EMBL/GenBank/DDBJ databases">
        <authorList>
            <person name="Varghese N."/>
            <person name="Submissions S."/>
        </authorList>
    </citation>
    <scope>NUCLEOTIDE SEQUENCE [LARGE SCALE GENOMIC DNA]</scope>
    <source>
        <strain evidence="2">DSM 11116</strain>
    </source>
</reference>
<name>A0A212TR41_9BACT</name>